<dbReference type="Proteomes" id="UP000181962">
    <property type="component" value="Chromosome"/>
</dbReference>
<sequence length="289" mass="31653">MPRESAPSFVLRLANFLTVKPDRFLRAFLGDERTLASAVYLHHKSDFLAEASGLDRQAASLAFIRRLRDPAGARTFLDFTVADHHIDQTVRRVSPVALARDVEAGIPPYHRLPWSLSDLNHDPETGSPLICACDHCGRTLTWENCVDVASCGWCGRPLWRATAPDEPMSAFDEFVSALFHPDPIVRADRRSKLAPVLIGWSEGDLLDLMSTLRRVQRIFPIGLGAQSAGPEVIEANSSISRLLNRPLKDAALSEDRGAVTVAAAATTSALMTAPRPIAAFLNSLLVRRA</sequence>
<evidence type="ECO:0000313" key="2">
    <source>
        <dbReference type="Proteomes" id="UP000181962"/>
    </source>
</evidence>
<accession>A0A1L3FFG5</accession>
<dbReference type="AlphaFoldDB" id="A0A1L3FFG5"/>
<reference evidence="1 2" key="1">
    <citation type="submission" date="2016-11" db="EMBL/GenBank/DDBJ databases">
        <title>Complete Genome Sequence of Bradyrhizobium sp. strain J5, an isolated from soybean nodule in Hokkaido.</title>
        <authorList>
            <person name="Kanehara K."/>
        </authorList>
    </citation>
    <scope>NUCLEOTIDE SEQUENCE [LARGE SCALE GENOMIC DNA]</scope>
    <source>
        <strain evidence="1 2">J5</strain>
    </source>
</reference>
<evidence type="ECO:0000313" key="1">
    <source>
        <dbReference type="EMBL" id="APG12038.1"/>
    </source>
</evidence>
<name>A0A1L3FFG5_BRAJP</name>
<gene>
    <name evidence="1" type="ORF">BKD09_27245</name>
</gene>
<dbReference type="EMBL" id="CP017637">
    <property type="protein sequence ID" value="APG12038.1"/>
    <property type="molecule type" value="Genomic_DNA"/>
</dbReference>
<organism evidence="1 2">
    <name type="scientific">Bradyrhizobium japonicum</name>
    <dbReference type="NCBI Taxonomy" id="375"/>
    <lineage>
        <taxon>Bacteria</taxon>
        <taxon>Pseudomonadati</taxon>
        <taxon>Pseudomonadota</taxon>
        <taxon>Alphaproteobacteria</taxon>
        <taxon>Hyphomicrobiales</taxon>
        <taxon>Nitrobacteraceae</taxon>
        <taxon>Bradyrhizobium</taxon>
    </lineage>
</organism>
<protein>
    <submittedName>
        <fullName evidence="1">Uncharacterized protein</fullName>
    </submittedName>
</protein>
<proteinExistence type="predicted"/>